<keyword evidence="4" id="KW-1133">Transmembrane helix</keyword>
<name>A0ABW8Q8F7_9FLAO</name>
<accession>A0ABW8Q8F7</accession>
<proteinExistence type="predicted"/>
<dbReference type="Pfam" id="PF12833">
    <property type="entry name" value="HTH_18"/>
    <property type="match status" value="1"/>
</dbReference>
<feature type="transmembrane region" description="Helical" evidence="4">
    <location>
        <begin position="95"/>
        <end position="113"/>
    </location>
</feature>
<dbReference type="EMBL" id="JBJGWJ010000001">
    <property type="protein sequence ID" value="MFK8292372.1"/>
    <property type="molecule type" value="Genomic_DNA"/>
</dbReference>
<dbReference type="Proteomes" id="UP001622370">
    <property type="component" value="Unassembled WGS sequence"/>
</dbReference>
<dbReference type="SMART" id="SM00342">
    <property type="entry name" value="HTH_ARAC"/>
    <property type="match status" value="1"/>
</dbReference>
<feature type="domain" description="HTH araC/xylS-type" evidence="5">
    <location>
        <begin position="271"/>
        <end position="375"/>
    </location>
</feature>
<organism evidence="6 7">
    <name type="scientific">Capnocytophaga stomatis</name>
    <dbReference type="NCBI Taxonomy" id="1848904"/>
    <lineage>
        <taxon>Bacteria</taxon>
        <taxon>Pseudomonadati</taxon>
        <taxon>Bacteroidota</taxon>
        <taxon>Flavobacteriia</taxon>
        <taxon>Flavobacteriales</taxon>
        <taxon>Flavobacteriaceae</taxon>
        <taxon>Capnocytophaga</taxon>
    </lineage>
</organism>
<feature type="transmembrane region" description="Helical" evidence="4">
    <location>
        <begin position="178"/>
        <end position="198"/>
    </location>
</feature>
<dbReference type="PROSITE" id="PS01124">
    <property type="entry name" value="HTH_ARAC_FAMILY_2"/>
    <property type="match status" value="1"/>
</dbReference>
<dbReference type="InterPro" id="IPR018060">
    <property type="entry name" value="HTH_AraC"/>
</dbReference>
<dbReference type="SUPFAM" id="SSF46689">
    <property type="entry name" value="Homeodomain-like"/>
    <property type="match status" value="1"/>
</dbReference>
<keyword evidence="4" id="KW-0812">Transmembrane</keyword>
<dbReference type="InterPro" id="IPR009057">
    <property type="entry name" value="Homeodomain-like_sf"/>
</dbReference>
<gene>
    <name evidence="6" type="ORF">ACI76L_01120</name>
</gene>
<feature type="transmembrane region" description="Helical" evidence="4">
    <location>
        <begin position="65"/>
        <end position="83"/>
    </location>
</feature>
<evidence type="ECO:0000256" key="1">
    <source>
        <dbReference type="ARBA" id="ARBA00023015"/>
    </source>
</evidence>
<evidence type="ECO:0000313" key="6">
    <source>
        <dbReference type="EMBL" id="MFK8292372.1"/>
    </source>
</evidence>
<reference evidence="6 7" key="1">
    <citation type="journal article" date="2016" name="Sci. Rep.">
        <title>Whole genome sequencing identifies a novel species of the genus Capnocytophaga isolated from dog and cat bite wounds in humans.</title>
        <authorList>
            <person name="Zangenah S."/>
            <person name="Abbasi N."/>
            <person name="Andersson A.F."/>
            <person name="Bergman P."/>
        </authorList>
    </citation>
    <scope>NUCLEOTIDE SEQUENCE [LARGE SCALE GENOMIC DNA]</scope>
    <source>
        <strain evidence="6 7">W5</strain>
    </source>
</reference>
<dbReference type="Gene3D" id="1.10.10.60">
    <property type="entry name" value="Homeodomain-like"/>
    <property type="match status" value="2"/>
</dbReference>
<feature type="transmembrane region" description="Helical" evidence="4">
    <location>
        <begin position="6"/>
        <end position="22"/>
    </location>
</feature>
<keyword evidence="1" id="KW-0805">Transcription regulation</keyword>
<dbReference type="PANTHER" id="PTHR43280:SF29">
    <property type="entry name" value="ARAC-FAMILY TRANSCRIPTIONAL REGULATOR"/>
    <property type="match status" value="1"/>
</dbReference>
<evidence type="ECO:0000256" key="4">
    <source>
        <dbReference type="SAM" id="Phobius"/>
    </source>
</evidence>
<keyword evidence="2" id="KW-0238">DNA-binding</keyword>
<protein>
    <submittedName>
        <fullName evidence="6">Helix-turn-helix domain-containing protein</fullName>
    </submittedName>
</protein>
<evidence type="ECO:0000313" key="7">
    <source>
        <dbReference type="Proteomes" id="UP001622370"/>
    </source>
</evidence>
<evidence type="ECO:0000256" key="2">
    <source>
        <dbReference type="ARBA" id="ARBA00023125"/>
    </source>
</evidence>
<sequence length="377" mass="43851">MNTIFTIGIFLSLFLAFLLFTKRNKTLSDTVLSIWMLFISIHLLSYNLYYLGYWKVYPHLVGLTHPFPLLHGPFLYLYVVFSLRSDQKFRRKDMLHFLPFVIDYLGMFPFIFGYTAQQKLLMDSQDINSEYQWFFIISLVSFVISGITYPVLSYRKITKYQQLINDNFAYEEGISLRWLKVFIMGLGIIFLVGTIIILMREVFQIDFGFNSDLIIFVLIVLLVFLIGFSGIRYQGIFTEKAIKEHSIVEAKTVSEYRKSGLKSDEVTQLHQEMLSLMEEKKPYLEPKLTLNQLAEQLAISSNNLSQVINQCEGKNFYDFVNSYRVDEFIKRATNDKNKGLNLLGIALDSGFNSKSSFNQVFKKHTGDTPSNYLKNNI</sequence>
<keyword evidence="3" id="KW-0804">Transcription</keyword>
<evidence type="ECO:0000259" key="5">
    <source>
        <dbReference type="PROSITE" id="PS01124"/>
    </source>
</evidence>
<comment type="caution">
    <text evidence="6">The sequence shown here is derived from an EMBL/GenBank/DDBJ whole genome shotgun (WGS) entry which is preliminary data.</text>
</comment>
<feature type="transmembrane region" description="Helical" evidence="4">
    <location>
        <begin position="34"/>
        <end position="53"/>
    </location>
</feature>
<evidence type="ECO:0000256" key="3">
    <source>
        <dbReference type="ARBA" id="ARBA00023163"/>
    </source>
</evidence>
<feature type="transmembrane region" description="Helical" evidence="4">
    <location>
        <begin position="133"/>
        <end position="152"/>
    </location>
</feature>
<feature type="transmembrane region" description="Helical" evidence="4">
    <location>
        <begin position="213"/>
        <end position="233"/>
    </location>
</feature>
<dbReference type="PANTHER" id="PTHR43280">
    <property type="entry name" value="ARAC-FAMILY TRANSCRIPTIONAL REGULATOR"/>
    <property type="match status" value="1"/>
</dbReference>
<dbReference type="RefSeq" id="WP_203966112.1">
    <property type="nucleotide sequence ID" value="NZ_BOPJ01000002.1"/>
</dbReference>
<keyword evidence="4" id="KW-0472">Membrane</keyword>
<keyword evidence="7" id="KW-1185">Reference proteome</keyword>